<evidence type="ECO:0000256" key="3">
    <source>
        <dbReference type="ARBA" id="ARBA00013194"/>
    </source>
</evidence>
<dbReference type="GO" id="GO:0003755">
    <property type="term" value="F:peptidyl-prolyl cis-trans isomerase activity"/>
    <property type="evidence" value="ECO:0007669"/>
    <property type="project" value="UniProtKB-KW"/>
</dbReference>
<accession>A0A445CY73</accession>
<comment type="function">
    <text evidence="7">Involved in protein export. Acts as a chaperone by maintaining the newly synthesized protein in an open conformation. Functions as a peptidyl-prolyl cis-trans isomerase.</text>
</comment>
<dbReference type="GO" id="GO:0043022">
    <property type="term" value="F:ribosome binding"/>
    <property type="evidence" value="ECO:0007669"/>
    <property type="project" value="TreeGrafter"/>
</dbReference>
<dbReference type="InterPro" id="IPR005215">
    <property type="entry name" value="Trig_fac"/>
</dbReference>
<dbReference type="SUPFAM" id="SSF102735">
    <property type="entry name" value="Trigger factor ribosome-binding domain"/>
    <property type="match status" value="1"/>
</dbReference>
<keyword evidence="4" id="KW-0697">Rotamase</keyword>
<protein>
    <recommendedName>
        <fullName evidence="3">peptidylprolyl isomerase</fullName>
        <ecNumber evidence="3">5.2.1.8</ecNumber>
    </recommendedName>
</protein>
<dbReference type="GO" id="GO:0043335">
    <property type="term" value="P:protein unfolding"/>
    <property type="evidence" value="ECO:0007669"/>
    <property type="project" value="TreeGrafter"/>
</dbReference>
<organism evidence="9 10">
    <name type="scientific">Arachis hypogaea</name>
    <name type="common">Peanut</name>
    <dbReference type="NCBI Taxonomy" id="3818"/>
    <lineage>
        <taxon>Eukaryota</taxon>
        <taxon>Viridiplantae</taxon>
        <taxon>Streptophyta</taxon>
        <taxon>Embryophyta</taxon>
        <taxon>Tracheophyta</taxon>
        <taxon>Spermatophyta</taxon>
        <taxon>Magnoliopsida</taxon>
        <taxon>eudicotyledons</taxon>
        <taxon>Gunneridae</taxon>
        <taxon>Pentapetalae</taxon>
        <taxon>rosids</taxon>
        <taxon>fabids</taxon>
        <taxon>Fabales</taxon>
        <taxon>Fabaceae</taxon>
        <taxon>Papilionoideae</taxon>
        <taxon>50 kb inversion clade</taxon>
        <taxon>dalbergioids sensu lato</taxon>
        <taxon>Dalbergieae</taxon>
        <taxon>Pterocarpus clade</taxon>
        <taxon>Arachis</taxon>
    </lineage>
</organism>
<comment type="caution">
    <text evidence="9">The sequence shown here is derived from an EMBL/GenBank/DDBJ whole genome shotgun (WGS) entry which is preliminary data.</text>
</comment>
<keyword evidence="5" id="KW-0143">Chaperone</keyword>
<dbReference type="GO" id="GO:0051083">
    <property type="term" value="P:'de novo' cotranslational protein folding"/>
    <property type="evidence" value="ECO:0007669"/>
    <property type="project" value="TreeGrafter"/>
</dbReference>
<dbReference type="GO" id="GO:0044183">
    <property type="term" value="F:protein folding chaperone"/>
    <property type="evidence" value="ECO:0007669"/>
    <property type="project" value="TreeGrafter"/>
</dbReference>
<dbReference type="EMBL" id="SDMP01000005">
    <property type="protein sequence ID" value="RYR55882.1"/>
    <property type="molecule type" value="Genomic_DNA"/>
</dbReference>
<dbReference type="AlphaFoldDB" id="A0A445CY73"/>
<dbReference type="Gene3D" id="3.30.70.1050">
    <property type="entry name" value="Trigger factor ribosome-binding domain"/>
    <property type="match status" value="1"/>
</dbReference>
<comment type="similarity">
    <text evidence="2">Belongs to the FKBP-type PPIase family. Tig subfamily.</text>
</comment>
<dbReference type="PANTHER" id="PTHR30560">
    <property type="entry name" value="TRIGGER FACTOR CHAPERONE AND PEPTIDYL-PROLYL CIS/TRANS ISOMERASE"/>
    <property type="match status" value="1"/>
</dbReference>
<dbReference type="GO" id="GO:0015031">
    <property type="term" value="P:protein transport"/>
    <property type="evidence" value="ECO:0007669"/>
    <property type="project" value="InterPro"/>
</dbReference>
<evidence type="ECO:0000256" key="6">
    <source>
        <dbReference type="ARBA" id="ARBA00023235"/>
    </source>
</evidence>
<reference evidence="9 10" key="1">
    <citation type="submission" date="2019-01" db="EMBL/GenBank/DDBJ databases">
        <title>Sequencing of cultivated peanut Arachis hypogaea provides insights into genome evolution and oil improvement.</title>
        <authorList>
            <person name="Chen X."/>
        </authorList>
    </citation>
    <scope>NUCLEOTIDE SEQUENCE [LARGE SCALE GENOMIC DNA]</scope>
    <source>
        <strain evidence="10">cv. Fuhuasheng</strain>
        <tissue evidence="9">Leaves</tissue>
    </source>
</reference>
<comment type="catalytic activity">
    <reaction evidence="1">
        <text>[protein]-peptidylproline (omega=180) = [protein]-peptidylproline (omega=0)</text>
        <dbReference type="Rhea" id="RHEA:16237"/>
        <dbReference type="Rhea" id="RHEA-COMP:10747"/>
        <dbReference type="Rhea" id="RHEA-COMP:10748"/>
        <dbReference type="ChEBI" id="CHEBI:83833"/>
        <dbReference type="ChEBI" id="CHEBI:83834"/>
        <dbReference type="EC" id="5.2.1.8"/>
    </reaction>
</comment>
<evidence type="ECO:0000313" key="9">
    <source>
        <dbReference type="EMBL" id="RYR55882.1"/>
    </source>
</evidence>
<dbReference type="InterPro" id="IPR008881">
    <property type="entry name" value="Trigger_fac_ribosome-bd_bac"/>
</dbReference>
<proteinExistence type="inferred from homology"/>
<evidence type="ECO:0000256" key="1">
    <source>
        <dbReference type="ARBA" id="ARBA00000971"/>
    </source>
</evidence>
<dbReference type="EC" id="5.2.1.8" evidence="3"/>
<feature type="domain" description="Trigger factor ribosome-binding bacterial" evidence="8">
    <location>
        <begin position="112"/>
        <end position="233"/>
    </location>
</feature>
<dbReference type="PANTHER" id="PTHR30560:SF5">
    <property type="entry name" value="OS09G0515400 PROTEIN"/>
    <property type="match status" value="1"/>
</dbReference>
<name>A0A445CY73_ARAHY</name>
<dbReference type="Pfam" id="PF05697">
    <property type="entry name" value="Trigger_N"/>
    <property type="match status" value="1"/>
</dbReference>
<evidence type="ECO:0000256" key="7">
    <source>
        <dbReference type="ARBA" id="ARBA00024849"/>
    </source>
</evidence>
<keyword evidence="6" id="KW-0413">Isomerase</keyword>
<keyword evidence="10" id="KW-1185">Reference proteome</keyword>
<dbReference type="InterPro" id="IPR036611">
    <property type="entry name" value="Trigger_fac_ribosome-bd_sf"/>
</dbReference>
<gene>
    <name evidence="9" type="ORF">Ahy_A05g021727</name>
</gene>
<evidence type="ECO:0000259" key="8">
    <source>
        <dbReference type="Pfam" id="PF05697"/>
    </source>
</evidence>
<evidence type="ECO:0000313" key="10">
    <source>
        <dbReference type="Proteomes" id="UP000289738"/>
    </source>
</evidence>
<evidence type="ECO:0000256" key="2">
    <source>
        <dbReference type="ARBA" id="ARBA00005464"/>
    </source>
</evidence>
<sequence length="235" mass="26767">MQAASLSQTFIVNPTPQLQVARCKQRVDEFIIPTMNFTRLPPSWKLRHAATKRHCCFLYFKLRHCLCEFKLLKFIHIKFEMSREHVRCLPNAAVLSDAEIASAQFEEFSVSVGDISDSKELKISIKVSGSKTQQIFDDVFGKMVAAAQPIPGFRRVKGGKTPNIPKEILLEVLGPSRVYKEVIKKIINSTVAEYVEKERLMVSTNLRVEQSFEDLKSTFEEGQQLSFDAVVQLQK</sequence>
<dbReference type="Proteomes" id="UP000289738">
    <property type="component" value="Chromosome A05"/>
</dbReference>
<evidence type="ECO:0000256" key="5">
    <source>
        <dbReference type="ARBA" id="ARBA00023186"/>
    </source>
</evidence>
<evidence type="ECO:0000256" key="4">
    <source>
        <dbReference type="ARBA" id="ARBA00023110"/>
    </source>
</evidence>
<dbReference type="FunFam" id="3.30.70.1050:FF:000004">
    <property type="entry name" value="Trigger factor"/>
    <property type="match status" value="1"/>
</dbReference>